<accession>A0ABX9BKB4</accession>
<keyword evidence="2" id="KW-1185">Reference proteome</keyword>
<comment type="caution">
    <text evidence="1">The sequence shown here is derived from an EMBL/GenBank/DDBJ whole genome shotgun (WGS) entry which is preliminary data.</text>
</comment>
<dbReference type="RefSeq" id="WP_111620043.1">
    <property type="nucleotide sequence ID" value="NZ_QLLI01000006.1"/>
</dbReference>
<evidence type="ECO:0000313" key="1">
    <source>
        <dbReference type="EMBL" id="RAI96871.1"/>
    </source>
</evidence>
<evidence type="ECO:0000313" key="2">
    <source>
        <dbReference type="Proteomes" id="UP000248827"/>
    </source>
</evidence>
<dbReference type="Proteomes" id="UP000248827">
    <property type="component" value="Unassembled WGS sequence"/>
</dbReference>
<organism evidence="1 2">
    <name type="scientific">Paenibacillus pabuli</name>
    <dbReference type="NCBI Taxonomy" id="1472"/>
    <lineage>
        <taxon>Bacteria</taxon>
        <taxon>Bacillati</taxon>
        <taxon>Bacillota</taxon>
        <taxon>Bacilli</taxon>
        <taxon>Bacillales</taxon>
        <taxon>Paenibacillaceae</taxon>
        <taxon>Paenibacillus</taxon>
    </lineage>
</organism>
<gene>
    <name evidence="1" type="ORF">DET54_106229</name>
</gene>
<proteinExistence type="predicted"/>
<dbReference type="EMBL" id="QLLI01000006">
    <property type="protein sequence ID" value="RAI96871.1"/>
    <property type="molecule type" value="Genomic_DNA"/>
</dbReference>
<sequence length="260" mass="30088">MMSKNEVLKKIQEFVIEHKDAPTAWRPELVRKLTDELEQVGVQRQLYWMWKMRHPSLLKKSAAYQTIGDILADFIMNIGEVAEREAEYPVRGAEKAYREEVRSNGREVLLRFERSELNPDYQPRGTVFEDSIPHTNSVEEALYGECTDMSEEELTGILTSVKQHPREFIGQYADGSSWNRETVNKRRSAENVGEAIARIDLRRVRVCLVCGNAFYSHSAQPGRVKVCDILLHYKQKPKSICHVERDRLLAKIRKVKVKTA</sequence>
<name>A0ABX9BKB4_9BACL</name>
<reference evidence="1 2" key="1">
    <citation type="submission" date="2018-06" db="EMBL/GenBank/DDBJ databases">
        <title>Freshwater and sediment microbial communities from various areas in North America, analyzing microbe dynamics in response to fracking.</title>
        <authorList>
            <person name="Lamendella R."/>
        </authorList>
    </citation>
    <scope>NUCLEOTIDE SEQUENCE [LARGE SCALE GENOMIC DNA]</scope>
    <source>
        <strain evidence="1 2">NG-13</strain>
    </source>
</reference>
<protein>
    <submittedName>
        <fullName evidence="1">Uncharacterized protein</fullName>
    </submittedName>
</protein>